<accession>A0A423PPZ8</accession>
<organism evidence="2 3">
    <name type="scientific">Salinisphaera orenii MK-B5</name>
    <dbReference type="NCBI Taxonomy" id="856730"/>
    <lineage>
        <taxon>Bacteria</taxon>
        <taxon>Pseudomonadati</taxon>
        <taxon>Pseudomonadota</taxon>
        <taxon>Gammaproteobacteria</taxon>
        <taxon>Salinisphaerales</taxon>
        <taxon>Salinisphaeraceae</taxon>
        <taxon>Salinisphaera</taxon>
    </lineage>
</organism>
<dbReference type="InterPro" id="IPR050644">
    <property type="entry name" value="PG_Glycine_Bridge_Synth"/>
</dbReference>
<protein>
    <submittedName>
        <fullName evidence="2">Peptidoglycan bridge formation protein FemAB</fullName>
    </submittedName>
</protein>
<dbReference type="Proteomes" id="UP000283993">
    <property type="component" value="Unassembled WGS sequence"/>
</dbReference>
<dbReference type="AlphaFoldDB" id="A0A423PPZ8"/>
<dbReference type="InterPro" id="IPR017469">
    <property type="entry name" value="PEP-CTERM_FemAB-rel"/>
</dbReference>
<dbReference type="SUPFAM" id="SSF55729">
    <property type="entry name" value="Acyl-CoA N-acyltransferases (Nat)"/>
    <property type="match status" value="2"/>
</dbReference>
<dbReference type="InterPro" id="IPR016181">
    <property type="entry name" value="Acyl_CoA_acyltransferase"/>
</dbReference>
<evidence type="ECO:0000313" key="3">
    <source>
        <dbReference type="Proteomes" id="UP000283993"/>
    </source>
</evidence>
<sequence length="344" mass="39082">MTASTPVVHVLDTDTHRWDAFVAEAPDATFFHQAGWKRVIEGAFGHRCHFLYAETDGRIEGVLPLVHVKSRLFANALISTPFCVYGGALAATERAEAALYAHACELARRLGVDYLEARERTPRHADWHGKDLYYTFRREIAADDEANLQAIPRKQRAVVRKAMKLGMAAEIDSDVERLYPLYAYSLRNLGTPVFSKKYMTLLLETFGDAVEVLTITHEGEPVASVLSFYFRDEVLPYYAGAGERARELKANDYLYWALMSHAAARGVRVFDFGRSKRETGPFHFKRHWGFEPQPLAYEYYLVEADSLPDLSPANPRYQRVIRAWQKLPIPVTRVIGPLLSRNLG</sequence>
<feature type="domain" description="BioF2-like acetyltransferase" evidence="1">
    <location>
        <begin position="154"/>
        <end position="286"/>
    </location>
</feature>
<dbReference type="RefSeq" id="WP_123630885.1">
    <property type="nucleotide sequence ID" value="NZ_AYKH01000012.1"/>
</dbReference>
<dbReference type="NCBIfam" id="TIGR03019">
    <property type="entry name" value="pepcterm_femAB"/>
    <property type="match status" value="1"/>
</dbReference>
<comment type="caution">
    <text evidence="2">The sequence shown here is derived from an EMBL/GenBank/DDBJ whole genome shotgun (WGS) entry which is preliminary data.</text>
</comment>
<dbReference type="Pfam" id="PF13480">
    <property type="entry name" value="Acetyltransf_6"/>
    <property type="match status" value="1"/>
</dbReference>
<evidence type="ECO:0000313" key="2">
    <source>
        <dbReference type="EMBL" id="ROO27685.1"/>
    </source>
</evidence>
<dbReference type="PANTHER" id="PTHR36174:SF1">
    <property type="entry name" value="LIPID II:GLYCINE GLYCYLTRANSFERASE"/>
    <property type="match status" value="1"/>
</dbReference>
<dbReference type="Gene3D" id="3.40.630.30">
    <property type="match status" value="1"/>
</dbReference>
<proteinExistence type="predicted"/>
<dbReference type="PANTHER" id="PTHR36174">
    <property type="entry name" value="LIPID II:GLYCINE GLYCYLTRANSFERASE"/>
    <property type="match status" value="1"/>
</dbReference>
<gene>
    <name evidence="2" type="ORF">SAOR_07525</name>
</gene>
<reference evidence="2 3" key="1">
    <citation type="submission" date="2013-10" db="EMBL/GenBank/DDBJ databases">
        <title>Salinisphaera orenii MK-B5 Genome Sequencing.</title>
        <authorList>
            <person name="Lai Q."/>
            <person name="Li C."/>
            <person name="Shao Z."/>
        </authorList>
    </citation>
    <scope>NUCLEOTIDE SEQUENCE [LARGE SCALE GENOMIC DNA]</scope>
    <source>
        <strain evidence="2 3">MK-B5</strain>
    </source>
</reference>
<name>A0A423PPZ8_9GAMM</name>
<evidence type="ECO:0000259" key="1">
    <source>
        <dbReference type="Pfam" id="PF13480"/>
    </source>
</evidence>
<dbReference type="EMBL" id="AYKH01000012">
    <property type="protein sequence ID" value="ROO27685.1"/>
    <property type="molecule type" value="Genomic_DNA"/>
</dbReference>
<keyword evidence="3" id="KW-1185">Reference proteome</keyword>
<dbReference type="InterPro" id="IPR038740">
    <property type="entry name" value="BioF2-like_GNAT_dom"/>
</dbReference>